<reference evidence="7" key="1">
    <citation type="journal article" date="2018" name="Int. J. Syst. Evol. Microbiol.">
        <title>Jatrophihabitans telluris sp. nov., isolated from sediment soil of lava forest wetlands and the emended description of the genus Jatrophihabitans.</title>
        <authorList>
            <person name="Lee K.C."/>
            <person name="Suh M.K."/>
            <person name="Eom M.K."/>
            <person name="Kim K.K."/>
            <person name="Kim J.S."/>
            <person name="Kim D.S."/>
            <person name="Ko S.H."/>
            <person name="Shin Y.K."/>
            <person name="Lee J.S."/>
        </authorList>
    </citation>
    <scope>NUCLEOTIDE SEQUENCE</scope>
    <source>
        <strain evidence="7">N237</strain>
    </source>
</reference>
<sequence length="452" mass="47812">MLSALEERLDEPTARGLAHAVSRAMRDGAVAVGEKLPPIRTVATELGLSPTTVSAAWALLARSGTIHTDGRRGTTIADPRSGSLARYRRAVDRQTPFSLDLSTGVPDSELLPDLGRALSGLSRLAPLATPASYLDDPVLPELAAVLHAQWPYPVEQITVVDGAMDGLELFVRSALRFGDRVVVESPCFPPLLDLLESIGVTVVGVGLDDQGLRPDELAGALDEPTGHLPVAVFLQPRAQNPTGASLNEARARELAALLARVDCLIVEDDSAGGVAGAVPISLGAWLPERTVHVRSFSKSHGPDLRLAAMSAPPAVLREILSRRQLGQGWSSRMLQQILLSLLTDAESVGEVERARATYARRRESIVTALRERGVEVGGRDGINIWVPVVDETAAVVRLASQGIGVAPGSPFAVLAHQDPHVRVTVGGVADRHDELADALAAAARTGSWSGVR</sequence>
<dbReference type="InterPro" id="IPR036390">
    <property type="entry name" value="WH_DNA-bd_sf"/>
</dbReference>
<comment type="similarity">
    <text evidence="1">In the C-terminal section; belongs to the class-I pyridoxal-phosphate-dependent aminotransferase family.</text>
</comment>
<keyword evidence="3" id="KW-0805">Transcription regulation</keyword>
<evidence type="ECO:0000256" key="4">
    <source>
        <dbReference type="ARBA" id="ARBA00023125"/>
    </source>
</evidence>
<keyword evidence="7" id="KW-0032">Aminotransferase</keyword>
<dbReference type="InterPro" id="IPR000524">
    <property type="entry name" value="Tscrpt_reg_HTH_GntR"/>
</dbReference>
<accession>A0ABY4R616</accession>
<dbReference type="InterPro" id="IPR015421">
    <property type="entry name" value="PyrdxlP-dep_Trfase_major"/>
</dbReference>
<name>A0ABY4R616_9ACTN</name>
<dbReference type="SUPFAM" id="SSF53383">
    <property type="entry name" value="PLP-dependent transferases"/>
    <property type="match status" value="1"/>
</dbReference>
<dbReference type="Gene3D" id="1.10.10.10">
    <property type="entry name" value="Winged helix-like DNA-binding domain superfamily/Winged helix DNA-binding domain"/>
    <property type="match status" value="1"/>
</dbReference>
<evidence type="ECO:0000256" key="5">
    <source>
        <dbReference type="ARBA" id="ARBA00023163"/>
    </source>
</evidence>
<keyword evidence="4" id="KW-0238">DNA-binding</keyword>
<reference evidence="7" key="2">
    <citation type="submission" date="2022-05" db="EMBL/GenBank/DDBJ databases">
        <authorList>
            <person name="Kim J.-S."/>
            <person name="Lee K."/>
            <person name="Suh M."/>
            <person name="Eom M."/>
            <person name="Kim J.-S."/>
            <person name="Kim D.-S."/>
            <person name="Ko S.-H."/>
            <person name="Shin Y."/>
            <person name="Lee J.-S."/>
        </authorList>
    </citation>
    <scope>NUCLEOTIDE SEQUENCE</scope>
    <source>
        <strain evidence="7">N237</strain>
    </source>
</reference>
<dbReference type="RefSeq" id="WP_249774237.1">
    <property type="nucleotide sequence ID" value="NZ_CP097332.1"/>
</dbReference>
<dbReference type="Pfam" id="PF00392">
    <property type="entry name" value="GntR"/>
    <property type="match status" value="1"/>
</dbReference>
<evidence type="ECO:0000313" key="7">
    <source>
        <dbReference type="EMBL" id="UQX90342.1"/>
    </source>
</evidence>
<evidence type="ECO:0000256" key="1">
    <source>
        <dbReference type="ARBA" id="ARBA00005384"/>
    </source>
</evidence>
<dbReference type="Pfam" id="PF00155">
    <property type="entry name" value="Aminotran_1_2"/>
    <property type="match status" value="1"/>
</dbReference>
<dbReference type="Proteomes" id="UP001056336">
    <property type="component" value="Chromosome"/>
</dbReference>
<protein>
    <submittedName>
        <fullName evidence="7">Aminotransferase class I/II-fold pyridoxal phosphate-dependent enzyme</fullName>
    </submittedName>
</protein>
<dbReference type="GO" id="GO:0008483">
    <property type="term" value="F:transaminase activity"/>
    <property type="evidence" value="ECO:0007669"/>
    <property type="project" value="UniProtKB-KW"/>
</dbReference>
<evidence type="ECO:0000259" key="6">
    <source>
        <dbReference type="PROSITE" id="PS50949"/>
    </source>
</evidence>
<dbReference type="SMART" id="SM00345">
    <property type="entry name" value="HTH_GNTR"/>
    <property type="match status" value="1"/>
</dbReference>
<evidence type="ECO:0000256" key="2">
    <source>
        <dbReference type="ARBA" id="ARBA00022898"/>
    </source>
</evidence>
<dbReference type="InterPro" id="IPR004839">
    <property type="entry name" value="Aminotransferase_I/II_large"/>
</dbReference>
<dbReference type="InterPro" id="IPR051446">
    <property type="entry name" value="HTH_trans_reg/aminotransferase"/>
</dbReference>
<dbReference type="InterPro" id="IPR036388">
    <property type="entry name" value="WH-like_DNA-bd_sf"/>
</dbReference>
<evidence type="ECO:0000256" key="3">
    <source>
        <dbReference type="ARBA" id="ARBA00023015"/>
    </source>
</evidence>
<gene>
    <name evidence="7" type="ORF">M6D93_19045</name>
</gene>
<dbReference type="CDD" id="cd00609">
    <property type="entry name" value="AAT_like"/>
    <property type="match status" value="1"/>
</dbReference>
<dbReference type="Gene3D" id="3.40.640.10">
    <property type="entry name" value="Type I PLP-dependent aspartate aminotransferase-like (Major domain)"/>
    <property type="match status" value="1"/>
</dbReference>
<proteinExistence type="inferred from homology"/>
<feature type="domain" description="HTH gntR-type" evidence="6">
    <location>
        <begin position="11"/>
        <end position="79"/>
    </location>
</feature>
<dbReference type="EMBL" id="CP097332">
    <property type="protein sequence ID" value="UQX90342.1"/>
    <property type="molecule type" value="Genomic_DNA"/>
</dbReference>
<keyword evidence="7" id="KW-0808">Transferase</keyword>
<dbReference type="InterPro" id="IPR015424">
    <property type="entry name" value="PyrdxlP-dep_Trfase"/>
</dbReference>
<dbReference type="PANTHER" id="PTHR46577">
    <property type="entry name" value="HTH-TYPE TRANSCRIPTIONAL REGULATORY PROTEIN GABR"/>
    <property type="match status" value="1"/>
</dbReference>
<keyword evidence="8" id="KW-1185">Reference proteome</keyword>
<dbReference type="PANTHER" id="PTHR46577:SF1">
    <property type="entry name" value="HTH-TYPE TRANSCRIPTIONAL REGULATORY PROTEIN GABR"/>
    <property type="match status" value="1"/>
</dbReference>
<keyword evidence="2" id="KW-0663">Pyridoxal phosphate</keyword>
<dbReference type="PROSITE" id="PS50949">
    <property type="entry name" value="HTH_GNTR"/>
    <property type="match status" value="1"/>
</dbReference>
<dbReference type="SUPFAM" id="SSF46785">
    <property type="entry name" value="Winged helix' DNA-binding domain"/>
    <property type="match status" value="1"/>
</dbReference>
<keyword evidence="5" id="KW-0804">Transcription</keyword>
<organism evidence="7 8">
    <name type="scientific">Jatrophihabitans telluris</name>
    <dbReference type="NCBI Taxonomy" id="2038343"/>
    <lineage>
        <taxon>Bacteria</taxon>
        <taxon>Bacillati</taxon>
        <taxon>Actinomycetota</taxon>
        <taxon>Actinomycetes</taxon>
        <taxon>Jatrophihabitantales</taxon>
        <taxon>Jatrophihabitantaceae</taxon>
        <taxon>Jatrophihabitans</taxon>
    </lineage>
</organism>
<evidence type="ECO:0000313" key="8">
    <source>
        <dbReference type="Proteomes" id="UP001056336"/>
    </source>
</evidence>